<dbReference type="Pfam" id="PF00462">
    <property type="entry name" value="Glutaredoxin"/>
    <property type="match status" value="1"/>
</dbReference>
<dbReference type="InterPro" id="IPR014025">
    <property type="entry name" value="Glutaredoxin_subgr"/>
</dbReference>
<proteinExistence type="predicted"/>
<keyword evidence="5" id="KW-1185">Reference proteome</keyword>
<evidence type="ECO:0000313" key="5">
    <source>
        <dbReference type="Proteomes" id="UP001236559"/>
    </source>
</evidence>
<evidence type="ECO:0000256" key="2">
    <source>
        <dbReference type="ARBA" id="ARBA00023284"/>
    </source>
</evidence>
<evidence type="ECO:0000313" key="4">
    <source>
        <dbReference type="EMBL" id="MDQ0274522.1"/>
    </source>
</evidence>
<dbReference type="InterPro" id="IPR050983">
    <property type="entry name" value="GST_Omega/HSP26"/>
</dbReference>
<dbReference type="PRINTS" id="PR00160">
    <property type="entry name" value="GLUTAREDOXIN"/>
</dbReference>
<dbReference type="Proteomes" id="UP001236559">
    <property type="component" value="Unassembled WGS sequence"/>
</dbReference>
<dbReference type="PANTHER" id="PTHR43968:SF6">
    <property type="entry name" value="GLUTATHIONE S-TRANSFERASE OMEGA"/>
    <property type="match status" value="1"/>
</dbReference>
<sequence length="79" mass="9308">MENLRLYVRTVCPFCRKVEKFLEEKNISAVEIINIDEDKEAEKFLVEKGGKRQVPCLFIGDKPMYESMDIINYLKETFA</sequence>
<gene>
    <name evidence="4" type="ORF">J2S72_000530</name>
</gene>
<name>A0ABU0AUN4_9FIRM</name>
<dbReference type="InterPro" id="IPR036249">
    <property type="entry name" value="Thioredoxin-like_sf"/>
</dbReference>
<dbReference type="RefSeq" id="WP_023055507.1">
    <property type="nucleotide sequence ID" value="NZ_JAUSTN010000002.1"/>
</dbReference>
<dbReference type="PANTHER" id="PTHR43968">
    <property type="match status" value="1"/>
</dbReference>
<dbReference type="Gene3D" id="3.40.30.10">
    <property type="entry name" value="Glutaredoxin"/>
    <property type="match status" value="1"/>
</dbReference>
<dbReference type="PROSITE" id="PS50404">
    <property type="entry name" value="GST_NTER"/>
    <property type="match status" value="1"/>
</dbReference>
<dbReference type="PROSITE" id="PS51354">
    <property type="entry name" value="GLUTAREDOXIN_2"/>
    <property type="match status" value="1"/>
</dbReference>
<organism evidence="4 5">
    <name type="scientific">Peptoniphilus koenoeneniae</name>
    <dbReference type="NCBI Taxonomy" id="507751"/>
    <lineage>
        <taxon>Bacteria</taxon>
        <taxon>Bacillati</taxon>
        <taxon>Bacillota</taxon>
        <taxon>Tissierellia</taxon>
        <taxon>Tissierellales</taxon>
        <taxon>Peptoniphilaceae</taxon>
        <taxon>Peptoniphilus</taxon>
    </lineage>
</organism>
<keyword evidence="1" id="KW-1015">Disulfide bond</keyword>
<keyword evidence="2" id="KW-0676">Redox-active center</keyword>
<dbReference type="InterPro" id="IPR002109">
    <property type="entry name" value="Glutaredoxin"/>
</dbReference>
<feature type="domain" description="GST N-terminal" evidence="3">
    <location>
        <begin position="2"/>
        <end position="79"/>
    </location>
</feature>
<reference evidence="4 5" key="1">
    <citation type="submission" date="2023-07" db="EMBL/GenBank/DDBJ databases">
        <title>Genomic Encyclopedia of Type Strains, Phase IV (KMG-IV): sequencing the most valuable type-strain genomes for metagenomic binning, comparative biology and taxonomic classification.</title>
        <authorList>
            <person name="Goeker M."/>
        </authorList>
    </citation>
    <scope>NUCLEOTIDE SEQUENCE [LARGE SCALE GENOMIC DNA]</scope>
    <source>
        <strain evidence="4 5">DSM 22616</strain>
    </source>
</reference>
<dbReference type="InterPro" id="IPR011767">
    <property type="entry name" value="GLR_AS"/>
</dbReference>
<dbReference type="InterPro" id="IPR004045">
    <property type="entry name" value="Glutathione_S-Trfase_N"/>
</dbReference>
<evidence type="ECO:0000256" key="1">
    <source>
        <dbReference type="ARBA" id="ARBA00023157"/>
    </source>
</evidence>
<dbReference type="SUPFAM" id="SSF52833">
    <property type="entry name" value="Thioredoxin-like"/>
    <property type="match status" value="1"/>
</dbReference>
<evidence type="ECO:0000259" key="3">
    <source>
        <dbReference type="PROSITE" id="PS50404"/>
    </source>
</evidence>
<dbReference type="EMBL" id="JAUSTN010000002">
    <property type="protein sequence ID" value="MDQ0274522.1"/>
    <property type="molecule type" value="Genomic_DNA"/>
</dbReference>
<accession>A0ABU0AUN4</accession>
<dbReference type="CDD" id="cd00570">
    <property type="entry name" value="GST_N_family"/>
    <property type="match status" value="1"/>
</dbReference>
<comment type="caution">
    <text evidence="4">The sequence shown here is derived from an EMBL/GenBank/DDBJ whole genome shotgun (WGS) entry which is preliminary data.</text>
</comment>
<dbReference type="PROSITE" id="PS00195">
    <property type="entry name" value="GLUTAREDOXIN_1"/>
    <property type="match status" value="1"/>
</dbReference>
<protein>
    <submittedName>
        <fullName evidence="4">Glutaredoxin</fullName>
    </submittedName>
</protein>